<reference evidence="1 2" key="1">
    <citation type="submission" date="2020-02" db="EMBL/GenBank/DDBJ databases">
        <title>Draft genome sequence of two Spirosoma agri KCTC 52727 and Spirosoma terrae KCTC 52035.</title>
        <authorList>
            <person name="Rojas J."/>
            <person name="Ambika Manirajan B."/>
            <person name="Ratering S."/>
            <person name="Suarez C."/>
            <person name="Schnell S."/>
        </authorList>
    </citation>
    <scope>NUCLEOTIDE SEQUENCE [LARGE SCALE GENOMIC DNA]</scope>
    <source>
        <strain evidence="1 2">KCTC 52727</strain>
    </source>
</reference>
<evidence type="ECO:0000313" key="1">
    <source>
        <dbReference type="EMBL" id="NEU67796.1"/>
    </source>
</evidence>
<dbReference type="AlphaFoldDB" id="A0A6M0IHP9"/>
<organism evidence="1 2">
    <name type="scientific">Spirosoma agri</name>
    <dbReference type="NCBI Taxonomy" id="1987381"/>
    <lineage>
        <taxon>Bacteria</taxon>
        <taxon>Pseudomonadati</taxon>
        <taxon>Bacteroidota</taxon>
        <taxon>Cytophagia</taxon>
        <taxon>Cytophagales</taxon>
        <taxon>Cytophagaceae</taxon>
        <taxon>Spirosoma</taxon>
    </lineage>
</organism>
<comment type="caution">
    <text evidence="1">The sequence shown here is derived from an EMBL/GenBank/DDBJ whole genome shotgun (WGS) entry which is preliminary data.</text>
</comment>
<dbReference type="InterPro" id="IPR043749">
    <property type="entry name" value="DUF5694"/>
</dbReference>
<dbReference type="Pfam" id="PF18950">
    <property type="entry name" value="DUF5694"/>
    <property type="match status" value="1"/>
</dbReference>
<proteinExistence type="predicted"/>
<gene>
    <name evidence="1" type="ORF">GK091_12975</name>
</gene>
<name>A0A6M0IHP9_9BACT</name>
<sequence length="295" mass="32973">MRTPTTTRSAKSLLNVLVAGLLLPFLGIAQSEPTQILLVGCDHLQQVYKKDNPNTDAFSPKNQAELASIVRRLKAYKPDLILVERLPDDQPKLDSTYKLFVDNKLNLTDLPDGRAEEYQLGFVLGKTLGLKQIVGVNAPGGTSQSILSNGQNIELYRQEGLQLRTMVNDKYGQLQRGDLSFSNFILFLNQPETIHKVYHLRYMTPALVTNGRFTNPDAMVDTAFVNPRYIGAELISVFKNRDYKIYSNIVTTQLAQQAKRVVVILGVAHIGSLQSIFRDDPAFNLVDASTYLTKN</sequence>
<dbReference type="EMBL" id="JAAGNZ010000001">
    <property type="protein sequence ID" value="NEU67796.1"/>
    <property type="molecule type" value="Genomic_DNA"/>
</dbReference>
<dbReference type="RefSeq" id="WP_164038465.1">
    <property type="nucleotide sequence ID" value="NZ_JAAGNZ010000001.1"/>
</dbReference>
<accession>A0A6M0IHP9</accession>
<dbReference type="Proteomes" id="UP000477386">
    <property type="component" value="Unassembled WGS sequence"/>
</dbReference>
<keyword evidence="2" id="KW-1185">Reference proteome</keyword>
<evidence type="ECO:0000313" key="2">
    <source>
        <dbReference type="Proteomes" id="UP000477386"/>
    </source>
</evidence>
<protein>
    <submittedName>
        <fullName evidence="1">Uncharacterized protein</fullName>
    </submittedName>
</protein>